<protein>
    <recommendedName>
        <fullName evidence="2">Alpha/beta hydrolase fold-3 domain-containing protein</fullName>
    </recommendedName>
</protein>
<proteinExistence type="predicted"/>
<organism evidence="3 4">
    <name type="scientific">Aspergillus terreus (strain NIH 2624 / FGSC A1156)</name>
    <dbReference type="NCBI Taxonomy" id="341663"/>
    <lineage>
        <taxon>Eukaryota</taxon>
        <taxon>Fungi</taxon>
        <taxon>Dikarya</taxon>
        <taxon>Ascomycota</taxon>
        <taxon>Pezizomycotina</taxon>
        <taxon>Eurotiomycetes</taxon>
        <taxon>Eurotiomycetidae</taxon>
        <taxon>Eurotiales</taxon>
        <taxon>Aspergillaceae</taxon>
        <taxon>Aspergillus</taxon>
        <taxon>Aspergillus subgen. Circumdati</taxon>
    </lineage>
</organism>
<evidence type="ECO:0000256" key="1">
    <source>
        <dbReference type="ARBA" id="ARBA00022801"/>
    </source>
</evidence>
<dbReference type="InterPro" id="IPR013094">
    <property type="entry name" value="AB_hydrolase_3"/>
</dbReference>
<dbReference type="PANTHER" id="PTHR48081:SF31">
    <property type="entry name" value="STERYL ACETYL HYDROLASE MUG81-RELATED"/>
    <property type="match status" value="1"/>
</dbReference>
<dbReference type="Proteomes" id="UP000007963">
    <property type="component" value="Unassembled WGS sequence"/>
</dbReference>
<dbReference type="PANTHER" id="PTHR48081">
    <property type="entry name" value="AB HYDROLASE SUPERFAMILY PROTEIN C4A8.06C"/>
    <property type="match status" value="1"/>
</dbReference>
<accession>Q0CAY9</accession>
<dbReference type="GO" id="GO:0016787">
    <property type="term" value="F:hydrolase activity"/>
    <property type="evidence" value="ECO:0007669"/>
    <property type="project" value="UniProtKB-KW"/>
</dbReference>
<dbReference type="OMA" id="SPWHEEI"/>
<sequence length="333" mass="37417">MARKLTPFGQLRLLFKFTLFTLPFAAVKVSRAIIRAWLSNLPLRLAIWNGFVGSLMVNTPPDQLQAILPPTFDTYSTWVLSKGREVDADVLSADTSTRLLWIGPKRSNKVLLFFHDLIPTHPYPRQMLQALIAFKHLLSSGYNPSDIVFGGDSAGGHLSLSLLSHLHNHRQFDSMDGKDRTSIDLVDNVRGCFLVSPLCSYNFNTPSYQRWFSADVLGRTVVSKWGNYLVGNSSWHQEISSGRGWGMALDVPETWWNNLNVVDRILVTGGYEEVFRDHIEQLGDVLLRNSNGDVDLYMANEAHDGPLVDFAGGRAPSETTKTITRFIISSFMR</sequence>
<dbReference type="STRING" id="341663.Q0CAY9"/>
<gene>
    <name evidence="3" type="ORF">ATEG_09145</name>
</gene>
<dbReference type="OrthoDB" id="2152029at2759"/>
<dbReference type="RefSeq" id="XP_001217767.1">
    <property type="nucleotide sequence ID" value="XM_001217766.1"/>
</dbReference>
<dbReference type="GeneID" id="4353866"/>
<dbReference type="eggNOG" id="KOG1515">
    <property type="taxonomic scope" value="Eukaryota"/>
</dbReference>
<evidence type="ECO:0000313" key="3">
    <source>
        <dbReference type="EMBL" id="EAU30282.1"/>
    </source>
</evidence>
<dbReference type="HOGENOM" id="CLU_042179_1_0_1"/>
<dbReference type="Gene3D" id="3.40.50.1820">
    <property type="entry name" value="alpha/beta hydrolase"/>
    <property type="match status" value="1"/>
</dbReference>
<dbReference type="InterPro" id="IPR050300">
    <property type="entry name" value="GDXG_lipolytic_enzyme"/>
</dbReference>
<keyword evidence="1" id="KW-0378">Hydrolase</keyword>
<evidence type="ECO:0000313" key="4">
    <source>
        <dbReference type="Proteomes" id="UP000007963"/>
    </source>
</evidence>
<dbReference type="InterPro" id="IPR029058">
    <property type="entry name" value="AB_hydrolase_fold"/>
</dbReference>
<name>Q0CAY9_ASPTN</name>
<dbReference type="VEuPathDB" id="FungiDB:ATEG_09145"/>
<feature type="domain" description="Alpha/beta hydrolase fold-3" evidence="2">
    <location>
        <begin position="116"/>
        <end position="295"/>
    </location>
</feature>
<dbReference type="AlphaFoldDB" id="Q0CAY9"/>
<dbReference type="SUPFAM" id="SSF53474">
    <property type="entry name" value="alpha/beta-Hydrolases"/>
    <property type="match status" value="1"/>
</dbReference>
<evidence type="ECO:0000259" key="2">
    <source>
        <dbReference type="Pfam" id="PF07859"/>
    </source>
</evidence>
<reference evidence="4" key="1">
    <citation type="submission" date="2005-09" db="EMBL/GenBank/DDBJ databases">
        <title>Annotation of the Aspergillus terreus NIH2624 genome.</title>
        <authorList>
            <person name="Birren B.W."/>
            <person name="Lander E.S."/>
            <person name="Galagan J.E."/>
            <person name="Nusbaum C."/>
            <person name="Devon K."/>
            <person name="Henn M."/>
            <person name="Ma L.-J."/>
            <person name="Jaffe D.B."/>
            <person name="Butler J."/>
            <person name="Alvarez P."/>
            <person name="Gnerre S."/>
            <person name="Grabherr M."/>
            <person name="Kleber M."/>
            <person name="Mauceli E.W."/>
            <person name="Brockman W."/>
            <person name="Rounsley S."/>
            <person name="Young S.K."/>
            <person name="LaButti K."/>
            <person name="Pushparaj V."/>
            <person name="DeCaprio D."/>
            <person name="Crawford M."/>
            <person name="Koehrsen M."/>
            <person name="Engels R."/>
            <person name="Montgomery P."/>
            <person name="Pearson M."/>
            <person name="Howarth C."/>
            <person name="Larson L."/>
            <person name="Luoma S."/>
            <person name="White J."/>
            <person name="Alvarado L."/>
            <person name="Kodira C.D."/>
            <person name="Zeng Q."/>
            <person name="Oleary S."/>
            <person name="Yandava C."/>
            <person name="Denning D.W."/>
            <person name="Nierman W.C."/>
            <person name="Milne T."/>
            <person name="Madden K."/>
        </authorList>
    </citation>
    <scope>NUCLEOTIDE SEQUENCE [LARGE SCALE GENOMIC DNA]</scope>
    <source>
        <strain evidence="4">NIH 2624 / FGSC A1156</strain>
    </source>
</reference>
<dbReference type="EMBL" id="CH476607">
    <property type="protein sequence ID" value="EAU30282.1"/>
    <property type="molecule type" value="Genomic_DNA"/>
</dbReference>
<dbReference type="Pfam" id="PF07859">
    <property type="entry name" value="Abhydrolase_3"/>
    <property type="match status" value="1"/>
</dbReference>